<dbReference type="RefSeq" id="WP_046372022.1">
    <property type="nucleotide sequence ID" value="NZ_CP089932.1"/>
</dbReference>
<sequence>MDKSLAIMAIACAWTGFIIIIFCFFPSYSIKKYDRILSNYIKRNPLLPAPYSLFFHAGFFGSFGVPYFFCRIIEKKRVAFMSTTSINIYDFANTIESDVVQWFKKYYKLSKILFILYSLFMLMATIQILIIKPDSL</sequence>
<organism evidence="2 3">
    <name type="scientific">Erwinia tracheiphila</name>
    <dbReference type="NCBI Taxonomy" id="65700"/>
    <lineage>
        <taxon>Bacteria</taxon>
        <taxon>Pseudomonadati</taxon>
        <taxon>Pseudomonadota</taxon>
        <taxon>Gammaproteobacteria</taxon>
        <taxon>Enterobacterales</taxon>
        <taxon>Erwiniaceae</taxon>
        <taxon>Erwinia</taxon>
    </lineage>
</organism>
<evidence type="ECO:0008006" key="4">
    <source>
        <dbReference type="Google" id="ProtNLM"/>
    </source>
</evidence>
<dbReference type="AlphaFoldDB" id="A0A0M2KEM3"/>
<comment type="caution">
    <text evidence="2">The sequence shown here is derived from an EMBL/GenBank/DDBJ whole genome shotgun (WGS) entry which is preliminary data.</text>
</comment>
<dbReference type="EMBL" id="JXNU01000003">
    <property type="protein sequence ID" value="KKF35782.1"/>
    <property type="molecule type" value="Genomic_DNA"/>
</dbReference>
<name>A0A0M2KEM3_9GAMM</name>
<feature type="transmembrane region" description="Helical" evidence="1">
    <location>
        <begin position="112"/>
        <end position="131"/>
    </location>
</feature>
<gene>
    <name evidence="2" type="ORF">SY86_10670</name>
</gene>
<evidence type="ECO:0000313" key="3">
    <source>
        <dbReference type="Proteomes" id="UP000033924"/>
    </source>
</evidence>
<dbReference type="Proteomes" id="UP000033924">
    <property type="component" value="Unassembled WGS sequence"/>
</dbReference>
<reference evidence="2 3" key="1">
    <citation type="submission" date="2015-01" db="EMBL/GenBank/DDBJ databases">
        <title>Erwinia tracheiphila.</title>
        <authorList>
            <person name="Shapiro L.R."/>
        </authorList>
    </citation>
    <scope>NUCLEOTIDE SEQUENCE [LARGE SCALE GENOMIC DNA]</scope>
    <source>
        <strain evidence="2 3">BuffGH</strain>
    </source>
</reference>
<keyword evidence="1" id="KW-1133">Transmembrane helix</keyword>
<evidence type="ECO:0000256" key="1">
    <source>
        <dbReference type="SAM" id="Phobius"/>
    </source>
</evidence>
<keyword evidence="1" id="KW-0812">Transmembrane</keyword>
<keyword evidence="1" id="KW-0472">Membrane</keyword>
<evidence type="ECO:0000313" key="2">
    <source>
        <dbReference type="EMBL" id="KKF35782.1"/>
    </source>
</evidence>
<protein>
    <recommendedName>
        <fullName evidence="4">DUF4149 domain-containing protein</fullName>
    </recommendedName>
</protein>
<keyword evidence="3" id="KW-1185">Reference proteome</keyword>
<accession>A0A0M2KEM3</accession>
<feature type="transmembrane region" description="Helical" evidence="1">
    <location>
        <begin position="7"/>
        <end position="29"/>
    </location>
</feature>
<dbReference type="PATRIC" id="fig|65700.7.peg.2700"/>
<feature type="transmembrane region" description="Helical" evidence="1">
    <location>
        <begin position="49"/>
        <end position="70"/>
    </location>
</feature>
<proteinExistence type="predicted"/>